<evidence type="ECO:0000259" key="15">
    <source>
        <dbReference type="Pfam" id="PF08541"/>
    </source>
</evidence>
<keyword evidence="8 14" id="KW-0511">Multifunctional enzyme</keyword>
<dbReference type="UniPathway" id="UPA00094"/>
<dbReference type="InterPro" id="IPR013751">
    <property type="entry name" value="ACP_syn_III_N"/>
</dbReference>
<dbReference type="InterPro" id="IPR004655">
    <property type="entry name" value="FabH"/>
</dbReference>
<dbReference type="EMBL" id="CP009933">
    <property type="protein sequence ID" value="AKA71292.1"/>
    <property type="molecule type" value="Genomic_DNA"/>
</dbReference>
<evidence type="ECO:0000256" key="13">
    <source>
        <dbReference type="ARBA" id="ARBA00052985"/>
    </source>
</evidence>
<dbReference type="GO" id="GO:0005737">
    <property type="term" value="C:cytoplasm"/>
    <property type="evidence" value="ECO:0007669"/>
    <property type="project" value="UniProtKB-SubCell"/>
</dbReference>
<keyword evidence="4 14" id="KW-0808">Transferase</keyword>
<evidence type="ECO:0000256" key="10">
    <source>
        <dbReference type="ARBA" id="ARBA00051096"/>
    </source>
</evidence>
<evidence type="ECO:0000259" key="16">
    <source>
        <dbReference type="Pfam" id="PF08545"/>
    </source>
</evidence>
<accession>A0A0E3JQX0</accession>
<feature type="active site" evidence="14">
    <location>
        <position position="112"/>
    </location>
</feature>
<dbReference type="GO" id="GO:0004315">
    <property type="term" value="F:3-oxoacyl-[acyl-carrier-protein] synthase activity"/>
    <property type="evidence" value="ECO:0007669"/>
    <property type="project" value="InterPro"/>
</dbReference>
<dbReference type="SUPFAM" id="SSF53901">
    <property type="entry name" value="Thiolase-like"/>
    <property type="match status" value="1"/>
</dbReference>
<comment type="function">
    <text evidence="14">Catalyzes the condensation reaction of fatty acid synthesis by the addition to an acyl acceptor of two carbons from malonyl-ACP. Catalyzes the first condensation reaction which initiates fatty acid synthesis and may therefore play a role in governing the total rate of fatty acid production. Possesses both acetoacetyl-ACP synthase and acetyl transacylase activities. Its substrate specificity determines the biosynthesis of branched-chain and/or straight-chain of fatty acids.</text>
</comment>
<name>A0A0E3JQX0_CLOSL</name>
<protein>
    <recommendedName>
        <fullName evidence="14">Beta-ketoacyl-[acyl-carrier-protein] synthase III</fullName>
        <shortName evidence="14">Beta-ketoacyl-ACP synthase III</shortName>
        <shortName evidence="14">KAS III</shortName>
        <ecNumber evidence="14">2.3.1.180</ecNumber>
    </recommendedName>
    <alternativeName>
        <fullName evidence="14">3-oxoacyl-[acyl-carrier-protein] synthase 3</fullName>
    </alternativeName>
    <alternativeName>
        <fullName evidence="14">3-oxoacyl-[acyl-carrier-protein] synthase III</fullName>
    </alternativeName>
</protein>
<feature type="active site" evidence="14">
    <location>
        <position position="253"/>
    </location>
</feature>
<dbReference type="AlphaFoldDB" id="A0A0E3JQX0"/>
<dbReference type="Proteomes" id="UP000033115">
    <property type="component" value="Chromosome"/>
</dbReference>
<keyword evidence="9 14" id="KW-0012">Acyltransferase</keyword>
<dbReference type="InterPro" id="IPR016039">
    <property type="entry name" value="Thiolase-like"/>
</dbReference>
<evidence type="ECO:0000256" key="6">
    <source>
        <dbReference type="ARBA" id="ARBA00023098"/>
    </source>
</evidence>
<evidence type="ECO:0000256" key="5">
    <source>
        <dbReference type="ARBA" id="ARBA00022832"/>
    </source>
</evidence>
<reference evidence="17 18" key="1">
    <citation type="journal article" date="2015" name="J. Biotechnol.">
        <title>Complete genome sequence of a malodorant-producing acetogen, Clostridium scatologenes ATCC 25775(T).</title>
        <authorList>
            <person name="Zhu Z."/>
            <person name="Guo T."/>
            <person name="Zheng H."/>
            <person name="Song T."/>
            <person name="Ouyang P."/>
            <person name="Xie J."/>
        </authorList>
    </citation>
    <scope>NUCLEOTIDE SEQUENCE [LARGE SCALE GENOMIC DNA]</scope>
    <source>
        <strain evidence="17 18">ATCC 25775</strain>
    </source>
</reference>
<dbReference type="InterPro" id="IPR013747">
    <property type="entry name" value="ACP_syn_III_C"/>
</dbReference>
<proteinExistence type="inferred from homology"/>
<keyword evidence="7 14" id="KW-0275">Fatty acid biosynthesis</keyword>
<comment type="subcellular location">
    <subcellularLocation>
        <location evidence="14">Cytoplasm</location>
    </subcellularLocation>
</comment>
<dbReference type="HOGENOM" id="CLU_039592_3_1_9"/>
<dbReference type="NCBIfam" id="NF006829">
    <property type="entry name" value="PRK09352.1"/>
    <property type="match status" value="1"/>
</dbReference>
<dbReference type="STRING" id="1548.CSCA_4167"/>
<feature type="domain" description="Beta-ketoacyl-[acyl-carrier-protein] synthase III N-terminal" evidence="16">
    <location>
        <begin position="106"/>
        <end position="183"/>
    </location>
</feature>
<comment type="pathway">
    <text evidence="1 14">Lipid metabolism; fatty acid biosynthesis.</text>
</comment>
<evidence type="ECO:0000256" key="9">
    <source>
        <dbReference type="ARBA" id="ARBA00023315"/>
    </source>
</evidence>
<evidence type="ECO:0000256" key="11">
    <source>
        <dbReference type="ARBA" id="ARBA00052407"/>
    </source>
</evidence>
<dbReference type="Gene3D" id="3.40.47.10">
    <property type="match status" value="1"/>
</dbReference>
<comment type="similarity">
    <text evidence="2 14">Belongs to the thiolase-like superfamily. FabH family.</text>
</comment>
<comment type="domain">
    <text evidence="14">The last Arg residue of the ACP-binding site is essential for the weak association between ACP/AcpP and FabH.</text>
</comment>
<evidence type="ECO:0000256" key="12">
    <source>
        <dbReference type="ARBA" id="ARBA00052467"/>
    </source>
</evidence>
<dbReference type="KEGG" id="csq:CSCA_4167"/>
<keyword evidence="14" id="KW-0963">Cytoplasm</keyword>
<dbReference type="Pfam" id="PF08545">
    <property type="entry name" value="ACP_syn_III"/>
    <property type="match status" value="1"/>
</dbReference>
<keyword evidence="18" id="KW-1185">Reference proteome</keyword>
<sequence>MNKVQIIGTGSYVPPKIVTNDDLSCIVDTSDEWISSRTGIKERRISQGEDTSEMSSKAALKALEASKVKPEEIDLIIVATATPDNFIPSTACLVQKNILAVNATCFDISAACSGFVYGINIATQFIRTGSVKKVLVIGAETLSKVLNWKDRSTCVLFGDGAAAAVLSESDRESILAICSGSDGSKGQYLVSKAVPVVNPYIDKKDIDVNANSYVEMNGREIFKFAVKTILQSTEELLEKINCSMDEIKYIVLHQANYRIIEFAAKKLGVSEDKFYVNLDKFGNTSAATIGIALDEMNQKNLLKKGDKILLIGFGGGLTYGGIAIEW</sequence>
<dbReference type="RefSeq" id="WP_029161082.1">
    <property type="nucleotide sequence ID" value="NZ_CP009933.1"/>
</dbReference>
<gene>
    <name evidence="14" type="primary">fabH</name>
    <name evidence="17" type="ORF">CSCA_4167</name>
</gene>
<feature type="region of interest" description="ACP-binding" evidence="14">
    <location>
        <begin position="254"/>
        <end position="258"/>
    </location>
</feature>
<comment type="subunit">
    <text evidence="14">Homodimer.</text>
</comment>
<dbReference type="FunFam" id="3.40.47.10:FF:000004">
    <property type="entry name" value="3-oxoacyl-[acyl-carrier-protein] synthase 3"/>
    <property type="match status" value="1"/>
</dbReference>
<evidence type="ECO:0000256" key="7">
    <source>
        <dbReference type="ARBA" id="ARBA00023160"/>
    </source>
</evidence>
<feature type="domain" description="Beta-ketoacyl-[acyl-carrier-protein] synthase III C-terminal" evidence="15">
    <location>
        <begin position="237"/>
        <end position="326"/>
    </location>
</feature>
<evidence type="ECO:0000256" key="1">
    <source>
        <dbReference type="ARBA" id="ARBA00005194"/>
    </source>
</evidence>
<organism evidence="17 18">
    <name type="scientific">Clostridium scatologenes</name>
    <dbReference type="NCBI Taxonomy" id="1548"/>
    <lineage>
        <taxon>Bacteria</taxon>
        <taxon>Bacillati</taxon>
        <taxon>Bacillota</taxon>
        <taxon>Clostridia</taxon>
        <taxon>Eubacteriales</taxon>
        <taxon>Clostridiaceae</taxon>
        <taxon>Clostridium</taxon>
    </lineage>
</organism>
<evidence type="ECO:0000256" key="8">
    <source>
        <dbReference type="ARBA" id="ARBA00023268"/>
    </source>
</evidence>
<dbReference type="CDD" id="cd00830">
    <property type="entry name" value="KAS_III"/>
    <property type="match status" value="1"/>
</dbReference>
<comment type="catalytic activity">
    <reaction evidence="13">
        <text>3-methylbutanoyl-CoA + malonyl-[ACP] + H(+) = 5-methyl-3-oxohexanoyl-[ACP] + CO2 + CoA</text>
        <dbReference type="Rhea" id="RHEA:42272"/>
        <dbReference type="Rhea" id="RHEA-COMP:9623"/>
        <dbReference type="Rhea" id="RHEA-COMP:9941"/>
        <dbReference type="ChEBI" id="CHEBI:15378"/>
        <dbReference type="ChEBI" id="CHEBI:16526"/>
        <dbReference type="ChEBI" id="CHEBI:57287"/>
        <dbReference type="ChEBI" id="CHEBI:57345"/>
        <dbReference type="ChEBI" id="CHEBI:78449"/>
        <dbReference type="ChEBI" id="CHEBI:78822"/>
        <dbReference type="EC" id="2.3.1.300"/>
    </reaction>
    <physiologicalReaction direction="left-to-right" evidence="13">
        <dbReference type="Rhea" id="RHEA:42273"/>
    </physiologicalReaction>
</comment>
<keyword evidence="6 14" id="KW-0443">Lipid metabolism</keyword>
<evidence type="ECO:0000256" key="14">
    <source>
        <dbReference type="HAMAP-Rule" id="MF_01815"/>
    </source>
</evidence>
<evidence type="ECO:0000256" key="2">
    <source>
        <dbReference type="ARBA" id="ARBA00008642"/>
    </source>
</evidence>
<dbReference type="GO" id="GO:0006633">
    <property type="term" value="P:fatty acid biosynthetic process"/>
    <property type="evidence" value="ECO:0007669"/>
    <property type="project" value="UniProtKB-UniRule"/>
</dbReference>
<dbReference type="EC" id="2.3.1.180" evidence="14"/>
<dbReference type="PANTHER" id="PTHR43091:SF1">
    <property type="entry name" value="BETA-KETOACYL-[ACYL-CARRIER-PROTEIN] SYNTHASE III, CHLOROPLASTIC"/>
    <property type="match status" value="1"/>
</dbReference>
<dbReference type="NCBIfam" id="TIGR00747">
    <property type="entry name" value="fabH"/>
    <property type="match status" value="1"/>
</dbReference>
<comment type="catalytic activity">
    <reaction evidence="10">
        <text>malonyl-[ACP] + acetyl-CoA + H(+) = 3-oxobutanoyl-[ACP] + CO2 + CoA</text>
        <dbReference type="Rhea" id="RHEA:12080"/>
        <dbReference type="Rhea" id="RHEA-COMP:9623"/>
        <dbReference type="Rhea" id="RHEA-COMP:9625"/>
        <dbReference type="ChEBI" id="CHEBI:15378"/>
        <dbReference type="ChEBI" id="CHEBI:16526"/>
        <dbReference type="ChEBI" id="CHEBI:57287"/>
        <dbReference type="ChEBI" id="CHEBI:57288"/>
        <dbReference type="ChEBI" id="CHEBI:78449"/>
        <dbReference type="ChEBI" id="CHEBI:78450"/>
        <dbReference type="EC" id="2.3.1.180"/>
    </reaction>
    <physiologicalReaction direction="left-to-right" evidence="10">
        <dbReference type="Rhea" id="RHEA:12081"/>
    </physiologicalReaction>
</comment>
<evidence type="ECO:0000313" key="17">
    <source>
        <dbReference type="EMBL" id="AKA71292.1"/>
    </source>
</evidence>
<evidence type="ECO:0000256" key="3">
    <source>
        <dbReference type="ARBA" id="ARBA00022516"/>
    </source>
</evidence>
<comment type="catalytic activity">
    <reaction evidence="11">
        <text>(2S)-2-methylbutanoyl-CoA + malonyl-[ACP] + H(+) = (4S)-4-methyl-3-oxohexanoyl-[ACP] + CO2 + CoA</text>
        <dbReference type="Rhea" id="RHEA:42276"/>
        <dbReference type="Rhea" id="RHEA-COMP:9623"/>
        <dbReference type="Rhea" id="RHEA-COMP:17148"/>
        <dbReference type="ChEBI" id="CHEBI:15378"/>
        <dbReference type="ChEBI" id="CHEBI:16526"/>
        <dbReference type="ChEBI" id="CHEBI:57287"/>
        <dbReference type="ChEBI" id="CHEBI:78449"/>
        <dbReference type="ChEBI" id="CHEBI:88166"/>
        <dbReference type="ChEBI" id="CHEBI:167462"/>
        <dbReference type="EC" id="2.3.1.300"/>
    </reaction>
    <physiologicalReaction direction="left-to-right" evidence="11">
        <dbReference type="Rhea" id="RHEA:42277"/>
    </physiologicalReaction>
</comment>
<evidence type="ECO:0000313" key="18">
    <source>
        <dbReference type="Proteomes" id="UP000033115"/>
    </source>
</evidence>
<dbReference type="HAMAP" id="MF_01815">
    <property type="entry name" value="FabH"/>
    <property type="match status" value="1"/>
</dbReference>
<keyword evidence="3 14" id="KW-0444">Lipid biosynthesis</keyword>
<feature type="active site" evidence="14">
    <location>
        <position position="283"/>
    </location>
</feature>
<dbReference type="GO" id="GO:0033818">
    <property type="term" value="F:beta-ketoacyl-acyl-carrier-protein synthase III activity"/>
    <property type="evidence" value="ECO:0007669"/>
    <property type="project" value="UniProtKB-UniRule"/>
</dbReference>
<evidence type="ECO:0000256" key="4">
    <source>
        <dbReference type="ARBA" id="ARBA00022679"/>
    </source>
</evidence>
<dbReference type="Pfam" id="PF08541">
    <property type="entry name" value="ACP_syn_III_C"/>
    <property type="match status" value="1"/>
</dbReference>
<keyword evidence="5 14" id="KW-0276">Fatty acid metabolism</keyword>
<dbReference type="PANTHER" id="PTHR43091">
    <property type="entry name" value="3-OXOACYL-[ACYL-CARRIER-PROTEIN] SYNTHASE"/>
    <property type="match status" value="1"/>
</dbReference>
<comment type="catalytic activity">
    <reaction evidence="12">
        <text>2-methylpropanoyl-CoA + malonyl-[ACP] + H(+) = 4-methyl-3-oxopentanoyl-[ACP] + CO2 + CoA</text>
        <dbReference type="Rhea" id="RHEA:42268"/>
        <dbReference type="Rhea" id="RHEA-COMP:9623"/>
        <dbReference type="Rhea" id="RHEA-COMP:9940"/>
        <dbReference type="ChEBI" id="CHEBI:15378"/>
        <dbReference type="ChEBI" id="CHEBI:16526"/>
        <dbReference type="ChEBI" id="CHEBI:57287"/>
        <dbReference type="ChEBI" id="CHEBI:57338"/>
        <dbReference type="ChEBI" id="CHEBI:78449"/>
        <dbReference type="ChEBI" id="CHEBI:78820"/>
        <dbReference type="EC" id="2.3.1.300"/>
    </reaction>
    <physiologicalReaction direction="left-to-right" evidence="12">
        <dbReference type="Rhea" id="RHEA:42269"/>
    </physiologicalReaction>
</comment>